<evidence type="ECO:0000256" key="6">
    <source>
        <dbReference type="ARBA" id="ARBA00023004"/>
    </source>
</evidence>
<keyword evidence="3" id="KW-0349">Heme</keyword>
<comment type="cofactor">
    <cofactor evidence="1">
        <name>heme b</name>
        <dbReference type="ChEBI" id="CHEBI:60344"/>
    </cofactor>
</comment>
<dbReference type="GO" id="GO:0046872">
    <property type="term" value="F:metal ion binding"/>
    <property type="evidence" value="ECO:0007669"/>
    <property type="project" value="UniProtKB-KW"/>
</dbReference>
<comment type="caution">
    <text evidence="10">The sequence shown here is derived from an EMBL/GenBank/DDBJ whole genome shotgun (WGS) entry which is preliminary data.</text>
</comment>
<dbReference type="Pfam" id="PF01328">
    <property type="entry name" value="Peroxidase_2"/>
    <property type="match status" value="1"/>
</dbReference>
<feature type="region of interest" description="Disordered" evidence="8">
    <location>
        <begin position="1"/>
        <end position="24"/>
    </location>
</feature>
<evidence type="ECO:0000259" key="9">
    <source>
        <dbReference type="PROSITE" id="PS51405"/>
    </source>
</evidence>
<dbReference type="Gene3D" id="1.10.489.10">
    <property type="entry name" value="Chloroperoxidase-like"/>
    <property type="match status" value="1"/>
</dbReference>
<evidence type="ECO:0000256" key="2">
    <source>
        <dbReference type="ARBA" id="ARBA00022559"/>
    </source>
</evidence>
<evidence type="ECO:0000256" key="3">
    <source>
        <dbReference type="ARBA" id="ARBA00022617"/>
    </source>
</evidence>
<dbReference type="OrthoDB" id="407298at2759"/>
<gene>
    <name evidence="10" type="ORF">PSTG_16717</name>
</gene>
<comment type="similarity">
    <text evidence="7">Belongs to the chloroperoxidase family.</text>
</comment>
<dbReference type="InterPro" id="IPR000028">
    <property type="entry name" value="Chloroperoxidase"/>
</dbReference>
<keyword evidence="4" id="KW-0479">Metal-binding</keyword>
<evidence type="ECO:0000256" key="7">
    <source>
        <dbReference type="ARBA" id="ARBA00025795"/>
    </source>
</evidence>
<accession>A0A0L0URU4</accession>
<keyword evidence="11" id="KW-1185">Reference proteome</keyword>
<dbReference type="EMBL" id="AJIL01000296">
    <property type="protein sequence ID" value="KNE89817.1"/>
    <property type="molecule type" value="Genomic_DNA"/>
</dbReference>
<dbReference type="STRING" id="1165861.A0A0L0URU4"/>
<reference evidence="11" key="1">
    <citation type="submission" date="2014-03" db="EMBL/GenBank/DDBJ databases">
        <title>The Genome Sequence of Puccinia striiformis f. sp. tritici PST-78.</title>
        <authorList>
            <consortium name="The Broad Institute Genome Sequencing Platform"/>
            <person name="Cuomo C."/>
            <person name="Hulbert S."/>
            <person name="Chen X."/>
            <person name="Walker B."/>
            <person name="Young S.K."/>
            <person name="Zeng Q."/>
            <person name="Gargeya S."/>
            <person name="Fitzgerald M."/>
            <person name="Haas B."/>
            <person name="Abouelleil A."/>
            <person name="Alvarado L."/>
            <person name="Arachchi H.M."/>
            <person name="Berlin A.M."/>
            <person name="Chapman S.B."/>
            <person name="Goldberg J."/>
            <person name="Griggs A."/>
            <person name="Gujja S."/>
            <person name="Hansen M."/>
            <person name="Howarth C."/>
            <person name="Imamovic A."/>
            <person name="Larimer J."/>
            <person name="McCowan C."/>
            <person name="Montmayeur A."/>
            <person name="Murphy C."/>
            <person name="Neiman D."/>
            <person name="Pearson M."/>
            <person name="Priest M."/>
            <person name="Roberts A."/>
            <person name="Saif S."/>
            <person name="Shea T."/>
            <person name="Sisk P."/>
            <person name="Sykes S."/>
            <person name="Wortman J."/>
            <person name="Nusbaum C."/>
            <person name="Birren B."/>
        </authorList>
    </citation>
    <scope>NUCLEOTIDE SEQUENCE [LARGE SCALE GENOMIC DNA]</scope>
    <source>
        <strain evidence="11">race PST-78</strain>
    </source>
</reference>
<dbReference type="PANTHER" id="PTHR33577:SF9">
    <property type="entry name" value="PEROXIDASE STCC"/>
    <property type="match status" value="1"/>
</dbReference>
<sequence length="244" mass="27645">MAFDQKQPDDIRLDESETTQHSYSRKRLGCPCPGISILVNHGYLTPADKHDRIKLGAMIDGLVECFNLSWFHAAFLSLLAVLLCGKGWSVSISELGVHGRIEHDASITRYDHAVGDSLNPDEKLIDQFLQTGAHAHPVSLSDYAARRAELAAFSSEPLPLKTRVTAFGEVGLIFSIFGNKKDYLDSTSLEEIYRHEKLPREWNRPQSPISVWDVIKIAWNLNRKVKIYNKTKLNDSHKHKFDLH</sequence>
<dbReference type="PANTHER" id="PTHR33577">
    <property type="entry name" value="STERIGMATOCYSTIN BIOSYNTHESIS PEROXIDASE STCC-RELATED"/>
    <property type="match status" value="1"/>
</dbReference>
<evidence type="ECO:0000313" key="10">
    <source>
        <dbReference type="EMBL" id="KNE89817.1"/>
    </source>
</evidence>
<dbReference type="AlphaFoldDB" id="A0A0L0URU4"/>
<keyword evidence="5" id="KW-0560">Oxidoreductase</keyword>
<feature type="domain" description="Heme haloperoxidase family profile" evidence="9">
    <location>
        <begin position="14"/>
        <end position="216"/>
    </location>
</feature>
<evidence type="ECO:0000256" key="4">
    <source>
        <dbReference type="ARBA" id="ARBA00022723"/>
    </source>
</evidence>
<evidence type="ECO:0000313" key="11">
    <source>
        <dbReference type="Proteomes" id="UP000054564"/>
    </source>
</evidence>
<feature type="compositionally biased region" description="Basic and acidic residues" evidence="8">
    <location>
        <begin position="1"/>
        <end position="15"/>
    </location>
</feature>
<dbReference type="SUPFAM" id="SSF47571">
    <property type="entry name" value="Cloroperoxidase"/>
    <property type="match status" value="1"/>
</dbReference>
<evidence type="ECO:0000256" key="8">
    <source>
        <dbReference type="SAM" id="MobiDB-lite"/>
    </source>
</evidence>
<dbReference type="InterPro" id="IPR036851">
    <property type="entry name" value="Chloroperoxidase-like_sf"/>
</dbReference>
<organism evidence="10 11">
    <name type="scientific">Puccinia striiformis f. sp. tritici PST-78</name>
    <dbReference type="NCBI Taxonomy" id="1165861"/>
    <lineage>
        <taxon>Eukaryota</taxon>
        <taxon>Fungi</taxon>
        <taxon>Dikarya</taxon>
        <taxon>Basidiomycota</taxon>
        <taxon>Pucciniomycotina</taxon>
        <taxon>Pucciniomycetes</taxon>
        <taxon>Pucciniales</taxon>
        <taxon>Pucciniaceae</taxon>
        <taxon>Puccinia</taxon>
    </lineage>
</organism>
<evidence type="ECO:0000256" key="5">
    <source>
        <dbReference type="ARBA" id="ARBA00023002"/>
    </source>
</evidence>
<dbReference type="Proteomes" id="UP000054564">
    <property type="component" value="Unassembled WGS sequence"/>
</dbReference>
<name>A0A0L0URU4_9BASI</name>
<dbReference type="PROSITE" id="PS51405">
    <property type="entry name" value="HEME_HALOPEROXIDASE"/>
    <property type="match status" value="1"/>
</dbReference>
<dbReference type="GO" id="GO:0004601">
    <property type="term" value="F:peroxidase activity"/>
    <property type="evidence" value="ECO:0007669"/>
    <property type="project" value="UniProtKB-KW"/>
</dbReference>
<keyword evidence="6" id="KW-0408">Iron</keyword>
<protein>
    <recommendedName>
        <fullName evidence="9">Heme haloperoxidase family profile domain-containing protein</fullName>
    </recommendedName>
</protein>
<proteinExistence type="inferred from homology"/>
<keyword evidence="2" id="KW-0575">Peroxidase</keyword>
<evidence type="ECO:0000256" key="1">
    <source>
        <dbReference type="ARBA" id="ARBA00001970"/>
    </source>
</evidence>